<keyword evidence="2" id="KW-1185">Reference proteome</keyword>
<dbReference type="EMBL" id="CM023488">
    <property type="protein sequence ID" value="KAH6924587.1"/>
    <property type="molecule type" value="Genomic_DNA"/>
</dbReference>
<sequence length="140" mass="15422">MQRTHVDSGELLGMPVILGVVYLSVARVEDVGNCQIVECIKKDVIRWAEGKQVLLMGDFNGHIQPLDGHQDVNGSLLVQLAEDLSLEVTNLRSDCEGMVTWCARNSQSCIDYAIVSRKLAMHIARVHVDGSGQYRVGSDQ</sequence>
<accession>A0ACB7RNQ2</accession>
<evidence type="ECO:0000313" key="2">
    <source>
        <dbReference type="Proteomes" id="UP000821845"/>
    </source>
</evidence>
<name>A0ACB7RNQ2_HYAAI</name>
<gene>
    <name evidence="1" type="ORF">HPB50_019625</name>
</gene>
<evidence type="ECO:0000313" key="1">
    <source>
        <dbReference type="EMBL" id="KAH6924587.1"/>
    </source>
</evidence>
<reference evidence="1" key="1">
    <citation type="submission" date="2020-05" db="EMBL/GenBank/DDBJ databases">
        <title>Large-scale comparative analyses of tick genomes elucidate their genetic diversity and vector capacities.</title>
        <authorList>
            <person name="Jia N."/>
            <person name="Wang J."/>
            <person name="Shi W."/>
            <person name="Du L."/>
            <person name="Sun Y."/>
            <person name="Zhan W."/>
            <person name="Jiang J."/>
            <person name="Wang Q."/>
            <person name="Zhang B."/>
            <person name="Ji P."/>
            <person name="Sakyi L.B."/>
            <person name="Cui X."/>
            <person name="Yuan T."/>
            <person name="Jiang B."/>
            <person name="Yang W."/>
            <person name="Lam T.T.-Y."/>
            <person name="Chang Q."/>
            <person name="Ding S."/>
            <person name="Wang X."/>
            <person name="Zhu J."/>
            <person name="Ruan X."/>
            <person name="Zhao L."/>
            <person name="Wei J."/>
            <person name="Que T."/>
            <person name="Du C."/>
            <person name="Cheng J."/>
            <person name="Dai P."/>
            <person name="Han X."/>
            <person name="Huang E."/>
            <person name="Gao Y."/>
            <person name="Liu J."/>
            <person name="Shao H."/>
            <person name="Ye R."/>
            <person name="Li L."/>
            <person name="Wei W."/>
            <person name="Wang X."/>
            <person name="Wang C."/>
            <person name="Yang T."/>
            <person name="Huo Q."/>
            <person name="Li W."/>
            <person name="Guo W."/>
            <person name="Chen H."/>
            <person name="Zhou L."/>
            <person name="Ni X."/>
            <person name="Tian J."/>
            <person name="Zhou Y."/>
            <person name="Sheng Y."/>
            <person name="Liu T."/>
            <person name="Pan Y."/>
            <person name="Xia L."/>
            <person name="Li J."/>
            <person name="Zhao F."/>
            <person name="Cao W."/>
        </authorList>
    </citation>
    <scope>NUCLEOTIDE SEQUENCE</scope>
    <source>
        <strain evidence="1">Hyas-2018</strain>
    </source>
</reference>
<dbReference type="Proteomes" id="UP000821845">
    <property type="component" value="Chromosome 8"/>
</dbReference>
<organism evidence="1 2">
    <name type="scientific">Hyalomma asiaticum</name>
    <name type="common">Tick</name>
    <dbReference type="NCBI Taxonomy" id="266040"/>
    <lineage>
        <taxon>Eukaryota</taxon>
        <taxon>Metazoa</taxon>
        <taxon>Ecdysozoa</taxon>
        <taxon>Arthropoda</taxon>
        <taxon>Chelicerata</taxon>
        <taxon>Arachnida</taxon>
        <taxon>Acari</taxon>
        <taxon>Parasitiformes</taxon>
        <taxon>Ixodida</taxon>
        <taxon>Ixodoidea</taxon>
        <taxon>Ixodidae</taxon>
        <taxon>Hyalomminae</taxon>
        <taxon>Hyalomma</taxon>
    </lineage>
</organism>
<comment type="caution">
    <text evidence="1">The sequence shown here is derived from an EMBL/GenBank/DDBJ whole genome shotgun (WGS) entry which is preliminary data.</text>
</comment>
<proteinExistence type="predicted"/>
<protein>
    <submittedName>
        <fullName evidence="1">Uncharacterized protein</fullName>
    </submittedName>
</protein>